<protein>
    <submittedName>
        <fullName evidence="1">Uncharacterized protein</fullName>
    </submittedName>
</protein>
<sequence length="49" mass="5933">MQRTGEWLLPETHRQEAIHRRRLHCRRRERRRCFSVSDSLSSQSLSPVS</sequence>
<reference evidence="1" key="2">
    <citation type="submission" date="2020-06" db="EMBL/GenBank/DDBJ databases">
        <title>Helianthus annuus Genome sequencing and assembly Release 2.</title>
        <authorList>
            <person name="Gouzy J."/>
            <person name="Langlade N."/>
            <person name="Munos S."/>
        </authorList>
    </citation>
    <scope>NUCLEOTIDE SEQUENCE</scope>
    <source>
        <tissue evidence="1">Leaves</tissue>
    </source>
</reference>
<dbReference type="Proteomes" id="UP000215914">
    <property type="component" value="Unassembled WGS sequence"/>
</dbReference>
<accession>A0A9K3DRK3</accession>
<evidence type="ECO:0000313" key="1">
    <source>
        <dbReference type="EMBL" id="KAF5759393.1"/>
    </source>
</evidence>
<name>A0A9K3DRK3_HELAN</name>
<organism evidence="1 2">
    <name type="scientific">Helianthus annuus</name>
    <name type="common">Common sunflower</name>
    <dbReference type="NCBI Taxonomy" id="4232"/>
    <lineage>
        <taxon>Eukaryota</taxon>
        <taxon>Viridiplantae</taxon>
        <taxon>Streptophyta</taxon>
        <taxon>Embryophyta</taxon>
        <taxon>Tracheophyta</taxon>
        <taxon>Spermatophyta</taxon>
        <taxon>Magnoliopsida</taxon>
        <taxon>eudicotyledons</taxon>
        <taxon>Gunneridae</taxon>
        <taxon>Pentapetalae</taxon>
        <taxon>asterids</taxon>
        <taxon>campanulids</taxon>
        <taxon>Asterales</taxon>
        <taxon>Asteraceae</taxon>
        <taxon>Asteroideae</taxon>
        <taxon>Heliantheae alliance</taxon>
        <taxon>Heliantheae</taxon>
        <taxon>Helianthus</taxon>
    </lineage>
</organism>
<keyword evidence="2" id="KW-1185">Reference proteome</keyword>
<dbReference type="AlphaFoldDB" id="A0A9K3DRK3"/>
<proteinExistence type="predicted"/>
<comment type="caution">
    <text evidence="1">The sequence shown here is derived from an EMBL/GenBank/DDBJ whole genome shotgun (WGS) entry which is preliminary data.</text>
</comment>
<evidence type="ECO:0000313" key="2">
    <source>
        <dbReference type="Proteomes" id="UP000215914"/>
    </source>
</evidence>
<gene>
    <name evidence="1" type="ORF">HanXRQr2_Chr16g0740721</name>
</gene>
<dbReference type="Gramene" id="mRNA:HanXRQr2_Chr16g0740721">
    <property type="protein sequence ID" value="CDS:HanXRQr2_Chr16g0740721.1"/>
    <property type="gene ID" value="HanXRQr2_Chr16g0740721"/>
</dbReference>
<reference evidence="1" key="1">
    <citation type="journal article" date="2017" name="Nature">
        <title>The sunflower genome provides insights into oil metabolism, flowering and Asterid evolution.</title>
        <authorList>
            <person name="Badouin H."/>
            <person name="Gouzy J."/>
            <person name="Grassa C.J."/>
            <person name="Murat F."/>
            <person name="Staton S.E."/>
            <person name="Cottret L."/>
            <person name="Lelandais-Briere C."/>
            <person name="Owens G.L."/>
            <person name="Carrere S."/>
            <person name="Mayjonade B."/>
            <person name="Legrand L."/>
            <person name="Gill N."/>
            <person name="Kane N.C."/>
            <person name="Bowers J.E."/>
            <person name="Hubner S."/>
            <person name="Bellec A."/>
            <person name="Berard A."/>
            <person name="Berges H."/>
            <person name="Blanchet N."/>
            <person name="Boniface M.C."/>
            <person name="Brunel D."/>
            <person name="Catrice O."/>
            <person name="Chaidir N."/>
            <person name="Claudel C."/>
            <person name="Donnadieu C."/>
            <person name="Faraut T."/>
            <person name="Fievet G."/>
            <person name="Helmstetter N."/>
            <person name="King M."/>
            <person name="Knapp S.J."/>
            <person name="Lai Z."/>
            <person name="Le Paslier M.C."/>
            <person name="Lippi Y."/>
            <person name="Lorenzon L."/>
            <person name="Mandel J.R."/>
            <person name="Marage G."/>
            <person name="Marchand G."/>
            <person name="Marquand E."/>
            <person name="Bret-Mestries E."/>
            <person name="Morien E."/>
            <person name="Nambeesan S."/>
            <person name="Nguyen T."/>
            <person name="Pegot-Espagnet P."/>
            <person name="Pouilly N."/>
            <person name="Raftis F."/>
            <person name="Sallet E."/>
            <person name="Schiex T."/>
            <person name="Thomas J."/>
            <person name="Vandecasteele C."/>
            <person name="Vares D."/>
            <person name="Vear F."/>
            <person name="Vautrin S."/>
            <person name="Crespi M."/>
            <person name="Mangin B."/>
            <person name="Burke J.M."/>
            <person name="Salse J."/>
            <person name="Munos S."/>
            <person name="Vincourt P."/>
            <person name="Rieseberg L.H."/>
            <person name="Langlade N.B."/>
        </authorList>
    </citation>
    <scope>NUCLEOTIDE SEQUENCE</scope>
    <source>
        <tissue evidence="1">Leaves</tissue>
    </source>
</reference>
<dbReference type="EMBL" id="MNCJ02000331">
    <property type="protein sequence ID" value="KAF5759393.1"/>
    <property type="molecule type" value="Genomic_DNA"/>
</dbReference>